<dbReference type="Proteomes" id="UP000053820">
    <property type="component" value="Unassembled WGS sequence"/>
</dbReference>
<gene>
    <name evidence="1" type="ORF">HYDPIDRAFT_50807</name>
</gene>
<evidence type="ECO:0000313" key="2">
    <source>
        <dbReference type="Proteomes" id="UP000053820"/>
    </source>
</evidence>
<organism evidence="1 2">
    <name type="scientific">Hydnomerulius pinastri MD-312</name>
    <dbReference type="NCBI Taxonomy" id="994086"/>
    <lineage>
        <taxon>Eukaryota</taxon>
        <taxon>Fungi</taxon>
        <taxon>Dikarya</taxon>
        <taxon>Basidiomycota</taxon>
        <taxon>Agaricomycotina</taxon>
        <taxon>Agaricomycetes</taxon>
        <taxon>Agaricomycetidae</taxon>
        <taxon>Boletales</taxon>
        <taxon>Boletales incertae sedis</taxon>
        <taxon>Leucogyrophana</taxon>
    </lineage>
</organism>
<proteinExistence type="predicted"/>
<name>A0A0C9VYQ7_9AGAM</name>
<keyword evidence="2" id="KW-1185">Reference proteome</keyword>
<protein>
    <submittedName>
        <fullName evidence="1">Uncharacterized protein</fullName>
    </submittedName>
</protein>
<dbReference type="EMBL" id="KN839930">
    <property type="protein sequence ID" value="KIJ58528.1"/>
    <property type="molecule type" value="Genomic_DNA"/>
</dbReference>
<sequence length="75" mass="8342">TFKDHLITWVCEYLEDTHGKAGAARIIADIDRQIAVASPYPGLRRFPEGQGFKQWTGDNSKALMKVYLPAIAGHV</sequence>
<dbReference type="OrthoDB" id="3199698at2759"/>
<dbReference type="HOGENOM" id="CLU_006344_17_2_1"/>
<accession>A0A0C9VYQ7</accession>
<feature type="non-terminal residue" evidence="1">
    <location>
        <position position="1"/>
    </location>
</feature>
<dbReference type="AlphaFoldDB" id="A0A0C9VYQ7"/>
<feature type="non-terminal residue" evidence="1">
    <location>
        <position position="75"/>
    </location>
</feature>
<reference evidence="1 2" key="1">
    <citation type="submission" date="2014-04" db="EMBL/GenBank/DDBJ databases">
        <title>Evolutionary Origins and Diversification of the Mycorrhizal Mutualists.</title>
        <authorList>
            <consortium name="DOE Joint Genome Institute"/>
            <consortium name="Mycorrhizal Genomics Consortium"/>
            <person name="Kohler A."/>
            <person name="Kuo A."/>
            <person name="Nagy L.G."/>
            <person name="Floudas D."/>
            <person name="Copeland A."/>
            <person name="Barry K.W."/>
            <person name="Cichocki N."/>
            <person name="Veneault-Fourrey C."/>
            <person name="LaButti K."/>
            <person name="Lindquist E.A."/>
            <person name="Lipzen A."/>
            <person name="Lundell T."/>
            <person name="Morin E."/>
            <person name="Murat C."/>
            <person name="Riley R."/>
            <person name="Ohm R."/>
            <person name="Sun H."/>
            <person name="Tunlid A."/>
            <person name="Henrissat B."/>
            <person name="Grigoriev I.V."/>
            <person name="Hibbett D.S."/>
            <person name="Martin F."/>
        </authorList>
    </citation>
    <scope>NUCLEOTIDE SEQUENCE [LARGE SCALE GENOMIC DNA]</scope>
    <source>
        <strain evidence="1 2">MD-312</strain>
    </source>
</reference>
<evidence type="ECO:0000313" key="1">
    <source>
        <dbReference type="EMBL" id="KIJ58528.1"/>
    </source>
</evidence>